<protein>
    <recommendedName>
        <fullName evidence="2">DNA-directed RNA polymerase subunit G</fullName>
    </recommendedName>
</protein>
<organism evidence="1">
    <name type="scientific">Fervidicoccus fontis</name>
    <dbReference type="NCBI Taxonomy" id="683846"/>
    <lineage>
        <taxon>Archaea</taxon>
        <taxon>Thermoproteota</taxon>
        <taxon>Thermoprotei</taxon>
        <taxon>Fervidicoccales</taxon>
        <taxon>Fervidicoccaceae</taxon>
        <taxon>Fervidicoccus</taxon>
    </lineage>
</organism>
<accession>A0A7C2YDX8</accession>
<dbReference type="InterPro" id="IPR012340">
    <property type="entry name" value="NA-bd_OB-fold"/>
</dbReference>
<dbReference type="EMBL" id="DSFE01000082">
    <property type="protein sequence ID" value="HEU97959.1"/>
    <property type="molecule type" value="Genomic_DNA"/>
</dbReference>
<comment type="caution">
    <text evidence="1">The sequence shown here is derived from an EMBL/GenBank/DDBJ whole genome shotgun (WGS) entry which is preliminary data.</text>
</comment>
<sequence>MTMTSLKFENLEISKISPSIIPSVFESIARSPAGLEVTFEFHAKMQLSYKEGEKLSLSISSQRLEPSGPSSLCGKATLYSIKQKEGKLIYLFSAGGLILRLSSPSQLEGLEVSTDYYFCIDMV</sequence>
<dbReference type="Gene3D" id="2.40.50.140">
    <property type="entry name" value="Nucleic acid-binding proteins"/>
    <property type="match status" value="1"/>
</dbReference>
<dbReference type="Pfam" id="PF16992">
    <property type="entry name" value="RNA_pol_RpbG"/>
    <property type="match status" value="1"/>
</dbReference>
<name>A0A7C2YDX8_9CREN</name>
<dbReference type="Proteomes" id="UP000885664">
    <property type="component" value="Unassembled WGS sequence"/>
</dbReference>
<reference evidence="1" key="1">
    <citation type="journal article" date="2020" name="mSystems">
        <title>Genome- and Community-Level Interaction Insights into Carbon Utilization and Element Cycling Functions of Hydrothermarchaeota in Hydrothermal Sediment.</title>
        <authorList>
            <person name="Zhou Z."/>
            <person name="Liu Y."/>
            <person name="Xu W."/>
            <person name="Pan J."/>
            <person name="Luo Z.H."/>
            <person name="Li M."/>
        </authorList>
    </citation>
    <scope>NUCLEOTIDE SEQUENCE [LARGE SCALE GENOMIC DNA]</scope>
    <source>
        <strain evidence="1">SpSt-1259</strain>
    </source>
</reference>
<proteinExistence type="predicted"/>
<gene>
    <name evidence="1" type="ORF">ENO36_03790</name>
</gene>
<evidence type="ECO:0000313" key="1">
    <source>
        <dbReference type="EMBL" id="HEU97959.1"/>
    </source>
</evidence>
<evidence type="ECO:0008006" key="2">
    <source>
        <dbReference type="Google" id="ProtNLM"/>
    </source>
</evidence>
<dbReference type="InterPro" id="IPR031555">
    <property type="entry name" value="RNA_pol_Rpo8"/>
</dbReference>
<dbReference type="AlphaFoldDB" id="A0A7C2YDX8"/>